<dbReference type="InterPro" id="IPR039538">
    <property type="entry name" value="BetI_C"/>
</dbReference>
<dbReference type="InterPro" id="IPR001647">
    <property type="entry name" value="HTH_TetR"/>
</dbReference>
<dbReference type="Gene3D" id="1.10.357.10">
    <property type="entry name" value="Tetracycline Repressor, domain 2"/>
    <property type="match status" value="1"/>
</dbReference>
<keyword evidence="3 5" id="KW-0238">DNA-binding</keyword>
<evidence type="ECO:0000256" key="2">
    <source>
        <dbReference type="ARBA" id="ARBA00023015"/>
    </source>
</evidence>
<dbReference type="Proteomes" id="UP000316639">
    <property type="component" value="Unassembled WGS sequence"/>
</dbReference>
<reference evidence="7 8" key="1">
    <citation type="submission" date="2019-07" db="EMBL/GenBank/DDBJ databases">
        <title>Lentzea xizangensis sp. nov., isolated from Qinghai-Tibetan Plateau Soils.</title>
        <authorList>
            <person name="Huang J."/>
        </authorList>
    </citation>
    <scope>NUCLEOTIDE SEQUENCE [LARGE SCALE GENOMIC DNA]</scope>
    <source>
        <strain evidence="7 8">FXJ1.1311</strain>
    </source>
</reference>
<proteinExistence type="predicted"/>
<accession>A0A563EZE5</accession>
<dbReference type="EMBL" id="VOBR01000005">
    <property type="protein sequence ID" value="TWP52494.1"/>
    <property type="molecule type" value="Genomic_DNA"/>
</dbReference>
<protein>
    <submittedName>
        <fullName evidence="7">TetR/AcrR family transcriptional regulator</fullName>
    </submittedName>
</protein>
<comment type="caution">
    <text evidence="7">The sequence shown here is derived from an EMBL/GenBank/DDBJ whole genome shotgun (WGS) entry which is preliminary data.</text>
</comment>
<feature type="domain" description="HTH tetR-type" evidence="6">
    <location>
        <begin position="10"/>
        <end position="70"/>
    </location>
</feature>
<gene>
    <name evidence="7" type="ORF">FKR81_09210</name>
</gene>
<evidence type="ECO:0000313" key="7">
    <source>
        <dbReference type="EMBL" id="TWP52494.1"/>
    </source>
</evidence>
<dbReference type="SUPFAM" id="SSF48498">
    <property type="entry name" value="Tetracyclin repressor-like, C-terminal domain"/>
    <property type="match status" value="1"/>
</dbReference>
<keyword evidence="4" id="KW-0804">Transcription</keyword>
<evidence type="ECO:0000256" key="4">
    <source>
        <dbReference type="ARBA" id="ARBA00023163"/>
    </source>
</evidence>
<name>A0A563EZE5_9PSEU</name>
<evidence type="ECO:0000313" key="8">
    <source>
        <dbReference type="Proteomes" id="UP000316639"/>
    </source>
</evidence>
<dbReference type="Pfam" id="PF00440">
    <property type="entry name" value="TetR_N"/>
    <property type="match status" value="1"/>
</dbReference>
<dbReference type="PANTHER" id="PTHR47506:SF1">
    <property type="entry name" value="HTH-TYPE TRANSCRIPTIONAL REGULATOR YJDC"/>
    <property type="match status" value="1"/>
</dbReference>
<dbReference type="OrthoDB" id="5242390at2"/>
<evidence type="ECO:0000256" key="3">
    <source>
        <dbReference type="ARBA" id="ARBA00023125"/>
    </source>
</evidence>
<dbReference type="InterPro" id="IPR036271">
    <property type="entry name" value="Tet_transcr_reg_TetR-rel_C_sf"/>
</dbReference>
<dbReference type="PANTHER" id="PTHR47506">
    <property type="entry name" value="TRANSCRIPTIONAL REGULATORY PROTEIN"/>
    <property type="match status" value="1"/>
</dbReference>
<dbReference type="InterPro" id="IPR009057">
    <property type="entry name" value="Homeodomain-like_sf"/>
</dbReference>
<keyword evidence="8" id="KW-1185">Reference proteome</keyword>
<evidence type="ECO:0000259" key="6">
    <source>
        <dbReference type="PROSITE" id="PS50977"/>
    </source>
</evidence>
<feature type="DNA-binding region" description="H-T-H motif" evidence="5">
    <location>
        <begin position="33"/>
        <end position="52"/>
    </location>
</feature>
<dbReference type="GO" id="GO:0003677">
    <property type="term" value="F:DNA binding"/>
    <property type="evidence" value="ECO:0007669"/>
    <property type="project" value="UniProtKB-UniRule"/>
</dbReference>
<evidence type="ECO:0000256" key="5">
    <source>
        <dbReference type="PROSITE-ProRule" id="PRU00335"/>
    </source>
</evidence>
<keyword evidence="1" id="KW-0678">Repressor</keyword>
<dbReference type="RefSeq" id="WP_146350550.1">
    <property type="nucleotide sequence ID" value="NZ_VOBR01000005.1"/>
</dbReference>
<keyword evidence="2" id="KW-0805">Transcription regulation</keyword>
<evidence type="ECO:0000256" key="1">
    <source>
        <dbReference type="ARBA" id="ARBA00022491"/>
    </source>
</evidence>
<sequence length="202" mass="22318">MPRLSDKTRADRRQHILTSAWKCFSRNGFHATSIDDVIAETGMSSSAVYRYFRSKDEIIEATSEEGLARVRGMFVAILDLDPCPSPAETVALLAGELDRKATHPDYDMTRIALQGWAEALRNPRLLERARTIYADTLGHVDELARRWRTDGHLPADADTRAAAVTLFSLMPGLIVMHHLVEDVPAETLHTGLSLLGAGLARG</sequence>
<dbReference type="SUPFAM" id="SSF46689">
    <property type="entry name" value="Homeodomain-like"/>
    <property type="match status" value="1"/>
</dbReference>
<dbReference type="AlphaFoldDB" id="A0A563EZE5"/>
<organism evidence="7 8">
    <name type="scientific">Lentzea tibetensis</name>
    <dbReference type="NCBI Taxonomy" id="2591470"/>
    <lineage>
        <taxon>Bacteria</taxon>
        <taxon>Bacillati</taxon>
        <taxon>Actinomycetota</taxon>
        <taxon>Actinomycetes</taxon>
        <taxon>Pseudonocardiales</taxon>
        <taxon>Pseudonocardiaceae</taxon>
        <taxon>Lentzea</taxon>
    </lineage>
</organism>
<dbReference type="PROSITE" id="PS50977">
    <property type="entry name" value="HTH_TETR_2"/>
    <property type="match status" value="1"/>
</dbReference>
<dbReference type="Pfam" id="PF13977">
    <property type="entry name" value="TetR_C_6"/>
    <property type="match status" value="1"/>
</dbReference>
<dbReference type="PRINTS" id="PR00455">
    <property type="entry name" value="HTHTETR"/>
</dbReference>